<sequence>MSNFLLFCKLTRVLLKFRFLTYKFRLLKFLGKFSSYFKQMYFNYINEKKLLDAFNLILNSYLKESDIYKNCKINCFDIVEKTIVTKSLTIQYDVKLENNDFYILMICKKSGFNFKFTLHSMNKDYSKIILGENDLFLIFGFIKYLNEINQIPLLKYFMSFDEFFEIK</sequence>
<organism evidence="1 2">
    <name type="scientific">Chryseobacterium shigense</name>
    <dbReference type="NCBI Taxonomy" id="297244"/>
    <lineage>
        <taxon>Bacteria</taxon>
        <taxon>Pseudomonadati</taxon>
        <taxon>Bacteroidota</taxon>
        <taxon>Flavobacteriia</taxon>
        <taxon>Flavobacteriales</taxon>
        <taxon>Weeksellaceae</taxon>
        <taxon>Chryseobacterium group</taxon>
        <taxon>Chryseobacterium</taxon>
    </lineage>
</organism>
<evidence type="ECO:0000313" key="1">
    <source>
        <dbReference type="EMBL" id="SIS30294.1"/>
    </source>
</evidence>
<name>A0A1N7HZN5_9FLAO</name>
<keyword evidence="2" id="KW-1185">Reference proteome</keyword>
<protein>
    <submittedName>
        <fullName evidence="1">Uncharacterized protein</fullName>
    </submittedName>
</protein>
<dbReference type="RefSeq" id="WP_104669413.1">
    <property type="nucleotide sequence ID" value="NZ_FTNY01000001.1"/>
</dbReference>
<dbReference type="EMBL" id="FTNY01000001">
    <property type="protein sequence ID" value="SIS30294.1"/>
    <property type="molecule type" value="Genomic_DNA"/>
</dbReference>
<accession>A0A1N7HZN5</accession>
<gene>
    <name evidence="1" type="ORF">SAMN05421639_101823</name>
</gene>
<reference evidence="2" key="1">
    <citation type="submission" date="2017-01" db="EMBL/GenBank/DDBJ databases">
        <authorList>
            <person name="Varghese N."/>
            <person name="Submissions S."/>
        </authorList>
    </citation>
    <scope>NUCLEOTIDE SEQUENCE [LARGE SCALE GENOMIC DNA]</scope>
    <source>
        <strain evidence="2">DSM 17126</strain>
    </source>
</reference>
<dbReference type="Proteomes" id="UP000186373">
    <property type="component" value="Unassembled WGS sequence"/>
</dbReference>
<evidence type="ECO:0000313" key="2">
    <source>
        <dbReference type="Proteomes" id="UP000186373"/>
    </source>
</evidence>
<dbReference type="AlphaFoldDB" id="A0A1N7HZN5"/>
<proteinExistence type="predicted"/>